<organism evidence="1 2">
    <name type="scientific">Catharanthus roseus</name>
    <name type="common">Madagascar periwinkle</name>
    <name type="synonym">Vinca rosea</name>
    <dbReference type="NCBI Taxonomy" id="4058"/>
    <lineage>
        <taxon>Eukaryota</taxon>
        <taxon>Viridiplantae</taxon>
        <taxon>Streptophyta</taxon>
        <taxon>Embryophyta</taxon>
        <taxon>Tracheophyta</taxon>
        <taxon>Spermatophyta</taxon>
        <taxon>Magnoliopsida</taxon>
        <taxon>eudicotyledons</taxon>
        <taxon>Gunneridae</taxon>
        <taxon>Pentapetalae</taxon>
        <taxon>asterids</taxon>
        <taxon>lamiids</taxon>
        <taxon>Gentianales</taxon>
        <taxon>Apocynaceae</taxon>
        <taxon>Rauvolfioideae</taxon>
        <taxon>Vinceae</taxon>
        <taxon>Catharanthinae</taxon>
        <taxon>Catharanthus</taxon>
    </lineage>
</organism>
<evidence type="ECO:0000313" key="1">
    <source>
        <dbReference type="EMBL" id="KAI5681541.1"/>
    </source>
</evidence>
<accession>A0ACC0C9E2</accession>
<gene>
    <name evidence="1" type="ORF">M9H77_02769</name>
</gene>
<evidence type="ECO:0000313" key="2">
    <source>
        <dbReference type="Proteomes" id="UP001060085"/>
    </source>
</evidence>
<dbReference type="Proteomes" id="UP001060085">
    <property type="component" value="Linkage Group LG01"/>
</dbReference>
<reference evidence="2" key="1">
    <citation type="journal article" date="2023" name="Nat. Plants">
        <title>Single-cell RNA sequencing provides a high-resolution roadmap for understanding the multicellular compartmentation of specialized metabolism.</title>
        <authorList>
            <person name="Sun S."/>
            <person name="Shen X."/>
            <person name="Li Y."/>
            <person name="Li Y."/>
            <person name="Wang S."/>
            <person name="Li R."/>
            <person name="Zhang H."/>
            <person name="Shen G."/>
            <person name="Guo B."/>
            <person name="Wei J."/>
            <person name="Xu J."/>
            <person name="St-Pierre B."/>
            <person name="Chen S."/>
            <person name="Sun C."/>
        </authorList>
    </citation>
    <scope>NUCLEOTIDE SEQUENCE [LARGE SCALE GENOMIC DNA]</scope>
</reference>
<name>A0ACC0C9E2_CATRO</name>
<dbReference type="EMBL" id="CM044701">
    <property type="protein sequence ID" value="KAI5681541.1"/>
    <property type="molecule type" value="Genomic_DNA"/>
</dbReference>
<comment type="caution">
    <text evidence="1">The sequence shown here is derived from an EMBL/GenBank/DDBJ whole genome shotgun (WGS) entry which is preliminary data.</text>
</comment>
<keyword evidence="2" id="KW-1185">Reference proteome</keyword>
<protein>
    <submittedName>
        <fullName evidence="1">Uncharacterized protein</fullName>
    </submittedName>
</protein>
<proteinExistence type="predicted"/>
<sequence length="212" mass="24382">MRCVTFWTIRPDISNEGIHVLVKFELIQSQTFSEIQHTHVSTDKDYSNIRQHVTAITQMVSDEPSILYLVIKEDDEDNDNSDEGYGVSSASDDDNNPNDEEDDINFGSGEQINDLTESSTITLLDWNDAMTDLQLGMRFTKEHTYLVQVHQNKHRNMTLKFISKLISHLVANDSKILVSNVIQEVQVLLQTGCTYKRAWYARKFAVERMFDS</sequence>